<dbReference type="PROSITE" id="PS50002">
    <property type="entry name" value="SH3"/>
    <property type="match status" value="2"/>
</dbReference>
<dbReference type="KEGG" id="mbr:MONBRDRAFT_9210"/>
<dbReference type="InterPro" id="IPR036028">
    <property type="entry name" value="SH3-like_dom_sf"/>
</dbReference>
<dbReference type="SUPFAM" id="SSF50044">
    <property type="entry name" value="SH3-domain"/>
    <property type="match status" value="2"/>
</dbReference>
<dbReference type="CDD" id="cd00174">
    <property type="entry name" value="SH3"/>
    <property type="match status" value="2"/>
</dbReference>
<accession>A9V2F0</accession>
<evidence type="ECO:0000256" key="1">
    <source>
        <dbReference type="ARBA" id="ARBA00022443"/>
    </source>
</evidence>
<evidence type="ECO:0000256" key="3">
    <source>
        <dbReference type="SAM" id="MobiDB-lite"/>
    </source>
</evidence>
<dbReference type="SMART" id="SM00326">
    <property type="entry name" value="SH3"/>
    <property type="match status" value="2"/>
</dbReference>
<dbReference type="AlphaFoldDB" id="A9V2F0"/>
<dbReference type="GeneID" id="5892247"/>
<sequence>MEVSPSQHMALKSEGGQNEDDGPEDNYVLYQTLYKYESSDPEDLTFDANEILQVTDEVPVLTCPACPGDGSPNSWYYGRSQDGREGNFPGTYVRKIKLRNKVLSVDVENGGAAKAEVEKPPSPTPVPVPKRELQPHEYVLYQALYEYKSDDPDDLSFGMGDILRVTEEGATPEEWFYGQDQDGNEGSFPG</sequence>
<dbReference type="InterPro" id="IPR050384">
    <property type="entry name" value="Endophilin_SH3RF"/>
</dbReference>
<evidence type="ECO:0000313" key="5">
    <source>
        <dbReference type="EMBL" id="EDQ88365.1"/>
    </source>
</evidence>
<organism evidence="5 6">
    <name type="scientific">Monosiga brevicollis</name>
    <name type="common">Choanoflagellate</name>
    <dbReference type="NCBI Taxonomy" id="81824"/>
    <lineage>
        <taxon>Eukaryota</taxon>
        <taxon>Choanoflagellata</taxon>
        <taxon>Craspedida</taxon>
        <taxon>Salpingoecidae</taxon>
        <taxon>Monosiga</taxon>
    </lineage>
</organism>
<dbReference type="InterPro" id="IPR001452">
    <property type="entry name" value="SH3_domain"/>
</dbReference>
<name>A9V2F0_MONBE</name>
<dbReference type="PANTHER" id="PTHR14167">
    <property type="entry name" value="SH3 DOMAIN-CONTAINING"/>
    <property type="match status" value="1"/>
</dbReference>
<dbReference type="InParanoid" id="A9V2F0"/>
<evidence type="ECO:0000313" key="6">
    <source>
        <dbReference type="Proteomes" id="UP000001357"/>
    </source>
</evidence>
<feature type="region of interest" description="Disordered" evidence="3">
    <location>
        <begin position="1"/>
        <end position="25"/>
    </location>
</feature>
<dbReference type="Proteomes" id="UP000001357">
    <property type="component" value="Unassembled WGS sequence"/>
</dbReference>
<dbReference type="Pfam" id="PF00018">
    <property type="entry name" value="SH3_1"/>
    <property type="match status" value="1"/>
</dbReference>
<evidence type="ECO:0000259" key="4">
    <source>
        <dbReference type="PROSITE" id="PS50002"/>
    </source>
</evidence>
<feature type="region of interest" description="Disordered" evidence="3">
    <location>
        <begin position="112"/>
        <end position="131"/>
    </location>
</feature>
<feature type="region of interest" description="Disordered" evidence="3">
    <location>
        <begin position="169"/>
        <end position="190"/>
    </location>
</feature>
<keyword evidence="1 2" id="KW-0728">SH3 domain</keyword>
<keyword evidence="6" id="KW-1185">Reference proteome</keyword>
<evidence type="ECO:0000256" key="2">
    <source>
        <dbReference type="PROSITE-ProRule" id="PRU00192"/>
    </source>
</evidence>
<dbReference type="STRING" id="81824.A9V2F0"/>
<dbReference type="RefSeq" id="XP_001746958.1">
    <property type="nucleotide sequence ID" value="XM_001746906.1"/>
</dbReference>
<protein>
    <recommendedName>
        <fullName evidence="4">SH3 domain-containing protein</fullName>
    </recommendedName>
</protein>
<proteinExistence type="predicted"/>
<gene>
    <name evidence="5" type="ORF">MONBRDRAFT_9210</name>
</gene>
<dbReference type="EMBL" id="CH991555">
    <property type="protein sequence ID" value="EDQ88365.1"/>
    <property type="molecule type" value="Genomic_DNA"/>
</dbReference>
<reference evidence="5 6" key="1">
    <citation type="journal article" date="2008" name="Nature">
        <title>The genome of the choanoflagellate Monosiga brevicollis and the origin of metazoans.</title>
        <authorList>
            <consortium name="JGI Sequencing"/>
            <person name="King N."/>
            <person name="Westbrook M.J."/>
            <person name="Young S.L."/>
            <person name="Kuo A."/>
            <person name="Abedin M."/>
            <person name="Chapman J."/>
            <person name="Fairclough S."/>
            <person name="Hellsten U."/>
            <person name="Isogai Y."/>
            <person name="Letunic I."/>
            <person name="Marr M."/>
            <person name="Pincus D."/>
            <person name="Putnam N."/>
            <person name="Rokas A."/>
            <person name="Wright K.J."/>
            <person name="Zuzow R."/>
            <person name="Dirks W."/>
            <person name="Good M."/>
            <person name="Goodstein D."/>
            <person name="Lemons D."/>
            <person name="Li W."/>
            <person name="Lyons J.B."/>
            <person name="Morris A."/>
            <person name="Nichols S."/>
            <person name="Richter D.J."/>
            <person name="Salamov A."/>
            <person name="Bork P."/>
            <person name="Lim W.A."/>
            <person name="Manning G."/>
            <person name="Miller W.T."/>
            <person name="McGinnis W."/>
            <person name="Shapiro H."/>
            <person name="Tjian R."/>
            <person name="Grigoriev I.V."/>
            <person name="Rokhsar D."/>
        </authorList>
    </citation>
    <scope>NUCLEOTIDE SEQUENCE [LARGE SCALE GENOMIC DNA]</scope>
    <source>
        <strain evidence="6">MX1 / ATCC 50154</strain>
    </source>
</reference>
<feature type="domain" description="SH3" evidence="4">
    <location>
        <begin position="136"/>
        <end position="190"/>
    </location>
</feature>
<feature type="domain" description="SH3" evidence="4">
    <location>
        <begin position="25"/>
        <end position="98"/>
    </location>
</feature>
<dbReference type="Pfam" id="PF07653">
    <property type="entry name" value="SH3_2"/>
    <property type="match status" value="1"/>
</dbReference>
<dbReference type="Gene3D" id="2.30.30.40">
    <property type="entry name" value="SH3 Domains"/>
    <property type="match status" value="2"/>
</dbReference>